<protein>
    <submittedName>
        <fullName evidence="1">Uncharacterized protein</fullName>
    </submittedName>
</protein>
<dbReference type="Proteomes" id="UP000460272">
    <property type="component" value="Unassembled WGS sequence"/>
</dbReference>
<keyword evidence="2" id="KW-1185">Reference proteome</keyword>
<organism evidence="1 2">
    <name type="scientific">Trebonia kvetii</name>
    <dbReference type="NCBI Taxonomy" id="2480626"/>
    <lineage>
        <taxon>Bacteria</taxon>
        <taxon>Bacillati</taxon>
        <taxon>Actinomycetota</taxon>
        <taxon>Actinomycetes</taxon>
        <taxon>Streptosporangiales</taxon>
        <taxon>Treboniaceae</taxon>
        <taxon>Trebonia</taxon>
    </lineage>
</organism>
<accession>A0A6P2BQ83</accession>
<evidence type="ECO:0000313" key="2">
    <source>
        <dbReference type="Proteomes" id="UP000460272"/>
    </source>
</evidence>
<dbReference type="AlphaFoldDB" id="A0A6P2BQ83"/>
<dbReference type="OrthoDB" id="3377019at2"/>
<reference evidence="1 2" key="1">
    <citation type="submission" date="2018-11" db="EMBL/GenBank/DDBJ databases">
        <title>Trebonia kvetii gen.nov., sp.nov., a novel acidophilic actinobacterium, and proposal of the new actinobacterial family Treboniaceae fam. nov.</title>
        <authorList>
            <person name="Rapoport D."/>
            <person name="Sagova-Mareckova M."/>
            <person name="Sedlacek I."/>
            <person name="Provaznik J."/>
            <person name="Kralova S."/>
            <person name="Pavlinic D."/>
            <person name="Benes V."/>
            <person name="Kopecky J."/>
        </authorList>
    </citation>
    <scope>NUCLEOTIDE SEQUENCE [LARGE SCALE GENOMIC DNA]</scope>
    <source>
        <strain evidence="1 2">15Tr583</strain>
    </source>
</reference>
<evidence type="ECO:0000313" key="1">
    <source>
        <dbReference type="EMBL" id="TVZ00325.1"/>
    </source>
</evidence>
<sequence length="99" mass="10489">MKVGGSVTRQDTHLMELTLIPDDTPVIETRGVVLVEAIETVRAVMARAAAGEDPFVLRDGTVELSFGVASDGSIALGVDGELKDEVTHTMRLTIARPTA</sequence>
<proteinExistence type="predicted"/>
<comment type="caution">
    <text evidence="1">The sequence shown here is derived from an EMBL/GenBank/DDBJ whole genome shotgun (WGS) entry which is preliminary data.</text>
</comment>
<dbReference type="EMBL" id="RPFW01000009">
    <property type="protein sequence ID" value="TVZ00325.1"/>
    <property type="molecule type" value="Genomic_DNA"/>
</dbReference>
<name>A0A6P2BQ83_9ACTN</name>
<gene>
    <name evidence="1" type="ORF">EAS64_37430</name>
</gene>